<comment type="function">
    <text evidence="6">Involved in transcription antitermination. Required for transcription of ribosomal RNA (rRNA) genes. Binds specifically to the boxA antiterminator sequence of the ribosomal RNA (rrn) operons.</text>
</comment>
<feature type="domain" description="NusB/RsmB/TIM44" evidence="8">
    <location>
        <begin position="5"/>
        <end position="128"/>
    </location>
</feature>
<evidence type="ECO:0000256" key="5">
    <source>
        <dbReference type="ARBA" id="ARBA00023163"/>
    </source>
</evidence>
<dbReference type="GO" id="GO:0031564">
    <property type="term" value="P:transcription antitermination"/>
    <property type="evidence" value="ECO:0007669"/>
    <property type="project" value="UniProtKB-KW"/>
</dbReference>
<dbReference type="InterPro" id="IPR035926">
    <property type="entry name" value="NusB-like_sf"/>
</dbReference>
<dbReference type="Gene3D" id="1.10.940.10">
    <property type="entry name" value="NusB-like"/>
    <property type="match status" value="1"/>
</dbReference>
<dbReference type="Pfam" id="PF01029">
    <property type="entry name" value="NusB"/>
    <property type="match status" value="1"/>
</dbReference>
<keyword evidence="2 6" id="KW-0889">Transcription antitermination</keyword>
<dbReference type="OrthoDB" id="3528057at2"/>
<dbReference type="GO" id="GO:0005829">
    <property type="term" value="C:cytosol"/>
    <property type="evidence" value="ECO:0007669"/>
    <property type="project" value="TreeGrafter"/>
</dbReference>
<dbReference type="PANTHER" id="PTHR11078:SF3">
    <property type="entry name" value="ANTITERMINATION NUSB DOMAIN-CONTAINING PROTEIN"/>
    <property type="match status" value="1"/>
</dbReference>
<dbReference type="NCBIfam" id="TIGR01951">
    <property type="entry name" value="nusB"/>
    <property type="match status" value="1"/>
</dbReference>
<dbReference type="EMBL" id="JGZK01000003">
    <property type="protein sequence ID" value="KFI87236.1"/>
    <property type="molecule type" value="Genomic_DNA"/>
</dbReference>
<evidence type="ECO:0000313" key="9">
    <source>
        <dbReference type="EMBL" id="KFI87236.1"/>
    </source>
</evidence>
<accession>A0A087CVD6</accession>
<dbReference type="RefSeq" id="WP_044090056.1">
    <property type="nucleotide sequence ID" value="NZ_JDUW01000018.1"/>
</dbReference>
<dbReference type="PANTHER" id="PTHR11078">
    <property type="entry name" value="N UTILIZATION SUBSTANCE PROTEIN B-RELATED"/>
    <property type="match status" value="1"/>
</dbReference>
<reference evidence="9 10" key="1">
    <citation type="submission" date="2014-03" db="EMBL/GenBank/DDBJ databases">
        <title>Genomics of Bifidobacteria.</title>
        <authorList>
            <person name="Ventura M."/>
            <person name="Milani C."/>
            <person name="Lugli G.A."/>
        </authorList>
    </citation>
    <scope>NUCLEOTIDE SEQUENCE [LARGE SCALE GENOMIC DNA]</scope>
    <source>
        <strain evidence="9 10">DSM 23975</strain>
    </source>
</reference>
<name>A0A087CVD6_9BIFI</name>
<dbReference type="InterPro" id="IPR006027">
    <property type="entry name" value="NusB_RsmB_TIM44"/>
</dbReference>
<dbReference type="eggNOG" id="COG0781">
    <property type="taxonomic scope" value="Bacteria"/>
</dbReference>
<evidence type="ECO:0000256" key="4">
    <source>
        <dbReference type="ARBA" id="ARBA00023015"/>
    </source>
</evidence>
<keyword evidence="5 6" id="KW-0804">Transcription</keyword>
<dbReference type="STRING" id="1437610.BREU_0266"/>
<keyword evidence="4 6" id="KW-0805">Transcription regulation</keyword>
<sequence length="190" mass="20656">MARSTARKRALNTLYEADEKSQDILSLLDERIAQPGAQTPLPDYAIEIVRGVAEHRREIDRTLNECSTGWTVRRMGVVDRNILRIATWEILFNDEVPDKVAIDEALALAKTLCDDDAPAFIHGLLSAVCTARDNAEIAANAEEEVAEMDDQSEDGTSPESVETLDSGDSSSPSDAVDAATPSAEPQQTVE</sequence>
<evidence type="ECO:0000256" key="2">
    <source>
        <dbReference type="ARBA" id="ARBA00022814"/>
    </source>
</evidence>
<keyword evidence="3 6" id="KW-0694">RNA-binding</keyword>
<keyword evidence="10" id="KW-1185">Reference proteome</keyword>
<feature type="region of interest" description="Disordered" evidence="7">
    <location>
        <begin position="143"/>
        <end position="190"/>
    </location>
</feature>
<evidence type="ECO:0000256" key="3">
    <source>
        <dbReference type="ARBA" id="ARBA00022884"/>
    </source>
</evidence>
<feature type="compositionally biased region" description="Acidic residues" evidence="7">
    <location>
        <begin position="143"/>
        <end position="153"/>
    </location>
</feature>
<comment type="similarity">
    <text evidence="1 6">Belongs to the NusB family.</text>
</comment>
<dbReference type="GO" id="GO:0006353">
    <property type="term" value="P:DNA-templated transcription termination"/>
    <property type="evidence" value="ECO:0007669"/>
    <property type="project" value="UniProtKB-UniRule"/>
</dbReference>
<evidence type="ECO:0000313" key="10">
    <source>
        <dbReference type="Proteomes" id="UP000028984"/>
    </source>
</evidence>
<evidence type="ECO:0000259" key="8">
    <source>
        <dbReference type="Pfam" id="PF01029"/>
    </source>
</evidence>
<dbReference type="InterPro" id="IPR011605">
    <property type="entry name" value="NusB_fam"/>
</dbReference>
<dbReference type="GO" id="GO:0003723">
    <property type="term" value="F:RNA binding"/>
    <property type="evidence" value="ECO:0007669"/>
    <property type="project" value="UniProtKB-UniRule"/>
</dbReference>
<dbReference type="Proteomes" id="UP000028984">
    <property type="component" value="Unassembled WGS sequence"/>
</dbReference>
<evidence type="ECO:0000256" key="1">
    <source>
        <dbReference type="ARBA" id="ARBA00005952"/>
    </source>
</evidence>
<evidence type="ECO:0000256" key="6">
    <source>
        <dbReference type="HAMAP-Rule" id="MF_00073"/>
    </source>
</evidence>
<organism evidence="9 10">
    <name type="scientific">Bifidobacterium reuteri DSM 23975</name>
    <dbReference type="NCBI Taxonomy" id="1437610"/>
    <lineage>
        <taxon>Bacteria</taxon>
        <taxon>Bacillati</taxon>
        <taxon>Actinomycetota</taxon>
        <taxon>Actinomycetes</taxon>
        <taxon>Bifidobacteriales</taxon>
        <taxon>Bifidobacteriaceae</taxon>
        <taxon>Bifidobacterium</taxon>
    </lineage>
</organism>
<feature type="compositionally biased region" description="Low complexity" evidence="7">
    <location>
        <begin position="166"/>
        <end position="183"/>
    </location>
</feature>
<evidence type="ECO:0000256" key="7">
    <source>
        <dbReference type="SAM" id="MobiDB-lite"/>
    </source>
</evidence>
<dbReference type="HAMAP" id="MF_00073">
    <property type="entry name" value="NusB"/>
    <property type="match status" value="1"/>
</dbReference>
<comment type="caution">
    <text evidence="9">The sequence shown here is derived from an EMBL/GenBank/DDBJ whole genome shotgun (WGS) entry which is preliminary data.</text>
</comment>
<dbReference type="AlphaFoldDB" id="A0A087CVD6"/>
<gene>
    <name evidence="6" type="primary">nusB</name>
    <name evidence="9" type="ORF">BREU_0266</name>
</gene>
<dbReference type="SUPFAM" id="SSF48013">
    <property type="entry name" value="NusB-like"/>
    <property type="match status" value="1"/>
</dbReference>
<proteinExistence type="inferred from homology"/>
<protein>
    <recommendedName>
        <fullName evidence="6">Transcription antitermination protein NusB</fullName>
    </recommendedName>
    <alternativeName>
        <fullName evidence="6">Antitermination factor NusB</fullName>
    </alternativeName>
</protein>